<proteinExistence type="inferred from homology"/>
<comment type="caution">
    <text evidence="4">The sequence shown here is derived from an EMBL/GenBank/DDBJ whole genome shotgun (WGS) entry which is preliminary data.</text>
</comment>
<dbReference type="GO" id="GO:0006094">
    <property type="term" value="P:gluconeogenesis"/>
    <property type="evidence" value="ECO:0007669"/>
    <property type="project" value="UniProtKB-UniPathway"/>
</dbReference>
<comment type="catalytic activity">
    <reaction evidence="3">
        <text>D-glyceraldehyde 3-phosphate = dihydroxyacetone phosphate</text>
        <dbReference type="Rhea" id="RHEA:18585"/>
        <dbReference type="ChEBI" id="CHEBI:57642"/>
        <dbReference type="ChEBI" id="CHEBI:59776"/>
        <dbReference type="EC" id="5.3.1.1"/>
    </reaction>
</comment>
<keyword evidence="3" id="KW-0312">Gluconeogenesis</keyword>
<dbReference type="PROSITE" id="PS51440">
    <property type="entry name" value="TIM_2"/>
    <property type="match status" value="1"/>
</dbReference>
<evidence type="ECO:0000256" key="2">
    <source>
        <dbReference type="ARBA" id="ARBA00023235"/>
    </source>
</evidence>
<dbReference type="InterPro" id="IPR013785">
    <property type="entry name" value="Aldolase_TIM"/>
</dbReference>
<dbReference type="EMBL" id="JXIQ01000025">
    <property type="protein sequence ID" value="KIY23107.1"/>
    <property type="molecule type" value="Genomic_DNA"/>
</dbReference>
<dbReference type="GO" id="GO:0006096">
    <property type="term" value="P:glycolytic process"/>
    <property type="evidence" value="ECO:0007669"/>
    <property type="project" value="UniProtKB-UniPathway"/>
</dbReference>
<name>A0A0D6ZC34_9BACI</name>
<evidence type="ECO:0000256" key="3">
    <source>
        <dbReference type="RuleBase" id="RU363013"/>
    </source>
</evidence>
<keyword evidence="3" id="KW-0963">Cytoplasm</keyword>
<comment type="subcellular location">
    <subcellularLocation>
        <location evidence="3">Cytoplasm</location>
    </subcellularLocation>
</comment>
<dbReference type="RefSeq" id="WP_044391550.1">
    <property type="nucleotide sequence ID" value="NZ_JXIQ01000025.1"/>
</dbReference>
<dbReference type="InterPro" id="IPR035990">
    <property type="entry name" value="TIM_sf"/>
</dbReference>
<dbReference type="GO" id="GO:0005829">
    <property type="term" value="C:cytosol"/>
    <property type="evidence" value="ECO:0007669"/>
    <property type="project" value="TreeGrafter"/>
</dbReference>
<evidence type="ECO:0000313" key="4">
    <source>
        <dbReference type="EMBL" id="KIY23107.1"/>
    </source>
</evidence>
<dbReference type="PATRIC" id="fig|285983.3.peg.3377"/>
<dbReference type="GO" id="GO:0019563">
    <property type="term" value="P:glycerol catabolic process"/>
    <property type="evidence" value="ECO:0007669"/>
    <property type="project" value="TreeGrafter"/>
</dbReference>
<gene>
    <name evidence="4" type="ORF">UB32_04445</name>
</gene>
<dbReference type="UniPathway" id="UPA00138"/>
<dbReference type="CDD" id="cd00311">
    <property type="entry name" value="TIM"/>
    <property type="match status" value="1"/>
</dbReference>
<comment type="similarity">
    <text evidence="1 3">Belongs to the triosephosphate isomerase family.</text>
</comment>
<keyword evidence="5" id="KW-1185">Reference proteome</keyword>
<evidence type="ECO:0000256" key="1">
    <source>
        <dbReference type="ARBA" id="ARBA00007422"/>
    </source>
</evidence>
<protein>
    <recommendedName>
        <fullName evidence="3">Triosephosphate isomerase</fullName>
        <ecNumber evidence="3">5.3.1.1</ecNumber>
    </recommendedName>
</protein>
<keyword evidence="3" id="KW-0324">Glycolysis</keyword>
<sequence>MKRIYANLKRFDIPAEYGGINRFTRAPEWGNFIVRSTMGGLKQYANDEVEFVFFLPETHLINALNSVNGETNIAIGCQSVFREDTAKGGNFGAFTSNRTANSMKAIGCLDTIIGHSEERNDKEDLIREASGTSLDVINRLLNKEIKAAIAAGMSVLYCIGEKEGEQERWQEILREQLKIGLEGVETSSVTIAYEPIWAIGPKKTPPGKDYIQEVARFVKQETNGLPVIYGGGLKAENAGMLASIPEIDGGLVALTRFEGEIGFYPEEYLDIVQTFLGKNHSRESRCI</sequence>
<dbReference type="GO" id="GO:0004807">
    <property type="term" value="F:triose-phosphate isomerase activity"/>
    <property type="evidence" value="ECO:0007669"/>
    <property type="project" value="UniProtKB-EC"/>
</dbReference>
<dbReference type="AlphaFoldDB" id="A0A0D6ZC34"/>
<dbReference type="GO" id="GO:0046166">
    <property type="term" value="P:glyceraldehyde-3-phosphate biosynthetic process"/>
    <property type="evidence" value="ECO:0007669"/>
    <property type="project" value="TreeGrafter"/>
</dbReference>
<organism evidence="4 5">
    <name type="scientific">Mesobacillus subterraneus</name>
    <dbReference type="NCBI Taxonomy" id="285983"/>
    <lineage>
        <taxon>Bacteria</taxon>
        <taxon>Bacillati</taxon>
        <taxon>Bacillota</taxon>
        <taxon>Bacilli</taxon>
        <taxon>Bacillales</taxon>
        <taxon>Bacillaceae</taxon>
        <taxon>Mesobacillus</taxon>
    </lineage>
</organism>
<dbReference type="Proteomes" id="UP000032512">
    <property type="component" value="Unassembled WGS sequence"/>
</dbReference>
<comment type="subunit">
    <text evidence="3">Homodimer.</text>
</comment>
<comment type="pathway">
    <text evidence="3">Carbohydrate degradation; glycolysis; D-glyceraldehyde 3-phosphate from glycerone phosphate: step 1/1.</text>
</comment>
<keyword evidence="2 3" id="KW-0413">Isomerase</keyword>
<reference evidence="4 5" key="1">
    <citation type="submission" date="2015-01" db="EMBL/GenBank/DDBJ databases">
        <title>Draft genome sequences of the supercritical CO2 tolerant bacteria Bacillus subterraneus MITOT1 and Bacillus cereus MIT0214.</title>
        <authorList>
            <person name="Peet K.C."/>
            <person name="Thompson J.R."/>
        </authorList>
    </citation>
    <scope>NUCLEOTIDE SEQUENCE [LARGE SCALE GENOMIC DNA]</scope>
    <source>
        <strain evidence="4 5">MITOT1</strain>
    </source>
</reference>
<accession>A0A0D6ZC34</accession>
<comment type="pathway">
    <text evidence="3">Carbohydrate biosynthesis; gluconeogenesis.</text>
</comment>
<dbReference type="PANTHER" id="PTHR21139:SF42">
    <property type="entry name" value="TRIOSEPHOSPHATE ISOMERASE"/>
    <property type="match status" value="1"/>
</dbReference>
<dbReference type="OrthoDB" id="9809429at2"/>
<evidence type="ECO:0000313" key="5">
    <source>
        <dbReference type="Proteomes" id="UP000032512"/>
    </source>
</evidence>
<dbReference type="Pfam" id="PF00121">
    <property type="entry name" value="TIM"/>
    <property type="match status" value="1"/>
</dbReference>
<dbReference type="InterPro" id="IPR000652">
    <property type="entry name" value="Triosephosphate_isomerase"/>
</dbReference>
<dbReference type="UniPathway" id="UPA00109">
    <property type="reaction ID" value="UER00189"/>
</dbReference>
<dbReference type="PANTHER" id="PTHR21139">
    <property type="entry name" value="TRIOSEPHOSPHATE ISOMERASE"/>
    <property type="match status" value="1"/>
</dbReference>
<dbReference type="Gene3D" id="3.20.20.70">
    <property type="entry name" value="Aldolase class I"/>
    <property type="match status" value="1"/>
</dbReference>
<dbReference type="SUPFAM" id="SSF51351">
    <property type="entry name" value="Triosephosphate isomerase (TIM)"/>
    <property type="match status" value="1"/>
</dbReference>
<dbReference type="EC" id="5.3.1.1" evidence="3"/>